<dbReference type="AlphaFoldDB" id="A0AAN5DCK3"/>
<sequence length="238" mass="26940">IRMVLFLFLVLLPFIRSIIPDFDEDLARNVMMPLSSTAYAKDPQPCLDYKMNGAKVSMRVEVPCDDISEDRCSAFTIIDVPRKRIGLVFKGTSTNEQLLDEVTTTLFENKTHFRDGGGGWRTSPYFATAFEDLWFNSGLGADFLYLANKYPGYKLLITGHSLGGSFASLATVHILVNNLFPAPQTIFYSFGEPRTGNKEFADLIDSLTVSFRIVHDKDVIPHVPFVHVMEYQHHKYEV</sequence>
<dbReference type="PANTHER" id="PTHR45908:SF11">
    <property type="entry name" value="FUNGAL LIPASE-LIKE DOMAIN-CONTAINING PROTEIN"/>
    <property type="match status" value="1"/>
</dbReference>
<feature type="non-terminal residue" evidence="3">
    <location>
        <position position="238"/>
    </location>
</feature>
<evidence type="ECO:0000313" key="4">
    <source>
        <dbReference type="Proteomes" id="UP001328107"/>
    </source>
</evidence>
<evidence type="ECO:0000256" key="1">
    <source>
        <dbReference type="SAM" id="SignalP"/>
    </source>
</evidence>
<dbReference type="CDD" id="cd00519">
    <property type="entry name" value="Lipase_3"/>
    <property type="match status" value="1"/>
</dbReference>
<name>A0AAN5DCK3_9BILA</name>
<dbReference type="Pfam" id="PF01764">
    <property type="entry name" value="Lipase_3"/>
    <property type="match status" value="1"/>
</dbReference>
<feature type="non-terminal residue" evidence="3">
    <location>
        <position position="1"/>
    </location>
</feature>
<protein>
    <recommendedName>
        <fullName evidence="2">Fungal lipase-type domain-containing protein</fullName>
    </recommendedName>
</protein>
<accession>A0AAN5DCK3</accession>
<keyword evidence="4" id="KW-1185">Reference proteome</keyword>
<dbReference type="InterPro" id="IPR029058">
    <property type="entry name" value="AB_hydrolase_fold"/>
</dbReference>
<evidence type="ECO:0000259" key="2">
    <source>
        <dbReference type="Pfam" id="PF01764"/>
    </source>
</evidence>
<organism evidence="3 4">
    <name type="scientific">Pristionchus mayeri</name>
    <dbReference type="NCBI Taxonomy" id="1317129"/>
    <lineage>
        <taxon>Eukaryota</taxon>
        <taxon>Metazoa</taxon>
        <taxon>Ecdysozoa</taxon>
        <taxon>Nematoda</taxon>
        <taxon>Chromadorea</taxon>
        <taxon>Rhabditida</taxon>
        <taxon>Rhabditina</taxon>
        <taxon>Diplogasteromorpha</taxon>
        <taxon>Diplogasteroidea</taxon>
        <taxon>Neodiplogasteridae</taxon>
        <taxon>Pristionchus</taxon>
    </lineage>
</organism>
<dbReference type="PANTHER" id="PTHR45908">
    <property type="entry name" value="PROTEIN CBG11750-RELATED"/>
    <property type="match status" value="1"/>
</dbReference>
<feature type="domain" description="Fungal lipase-type" evidence="2">
    <location>
        <begin position="87"/>
        <end position="226"/>
    </location>
</feature>
<gene>
    <name evidence="3" type="ORF">PMAYCL1PPCAC_29830</name>
</gene>
<comment type="caution">
    <text evidence="3">The sequence shown here is derived from an EMBL/GenBank/DDBJ whole genome shotgun (WGS) entry which is preliminary data.</text>
</comment>
<feature type="signal peptide" evidence="1">
    <location>
        <begin position="1"/>
        <end position="17"/>
    </location>
</feature>
<dbReference type="EMBL" id="BTRK01000006">
    <property type="protein sequence ID" value="GMR59635.1"/>
    <property type="molecule type" value="Genomic_DNA"/>
</dbReference>
<keyword evidence="1" id="KW-0732">Signal</keyword>
<dbReference type="SUPFAM" id="SSF53474">
    <property type="entry name" value="alpha/beta-Hydrolases"/>
    <property type="match status" value="1"/>
</dbReference>
<dbReference type="Proteomes" id="UP001328107">
    <property type="component" value="Unassembled WGS sequence"/>
</dbReference>
<evidence type="ECO:0000313" key="3">
    <source>
        <dbReference type="EMBL" id="GMR59635.1"/>
    </source>
</evidence>
<proteinExistence type="predicted"/>
<reference evidence="4" key="1">
    <citation type="submission" date="2022-10" db="EMBL/GenBank/DDBJ databases">
        <title>Genome assembly of Pristionchus species.</title>
        <authorList>
            <person name="Yoshida K."/>
            <person name="Sommer R.J."/>
        </authorList>
    </citation>
    <scope>NUCLEOTIDE SEQUENCE [LARGE SCALE GENOMIC DNA]</scope>
    <source>
        <strain evidence="4">RS5460</strain>
    </source>
</reference>
<dbReference type="InterPro" id="IPR002921">
    <property type="entry name" value="Fungal_lipase-type"/>
</dbReference>
<feature type="chain" id="PRO_5043010983" description="Fungal lipase-type domain-containing protein" evidence="1">
    <location>
        <begin position="18"/>
        <end position="238"/>
    </location>
</feature>
<dbReference type="GO" id="GO:0006629">
    <property type="term" value="P:lipid metabolic process"/>
    <property type="evidence" value="ECO:0007669"/>
    <property type="project" value="InterPro"/>
</dbReference>
<dbReference type="Gene3D" id="3.40.50.1820">
    <property type="entry name" value="alpha/beta hydrolase"/>
    <property type="match status" value="1"/>
</dbReference>